<accession>A0A0L0F2Q9</accession>
<reference evidence="2 3" key="1">
    <citation type="submission" date="2011-02" db="EMBL/GenBank/DDBJ databases">
        <title>The Genome Sequence of Sphaeroforma arctica JP610.</title>
        <authorList>
            <consortium name="The Broad Institute Genome Sequencing Platform"/>
            <person name="Russ C."/>
            <person name="Cuomo C."/>
            <person name="Young S.K."/>
            <person name="Zeng Q."/>
            <person name="Gargeya S."/>
            <person name="Alvarado L."/>
            <person name="Berlin A."/>
            <person name="Chapman S.B."/>
            <person name="Chen Z."/>
            <person name="Freedman E."/>
            <person name="Gellesch M."/>
            <person name="Goldberg J."/>
            <person name="Griggs A."/>
            <person name="Gujja S."/>
            <person name="Heilman E."/>
            <person name="Heiman D."/>
            <person name="Howarth C."/>
            <person name="Mehta T."/>
            <person name="Neiman D."/>
            <person name="Pearson M."/>
            <person name="Roberts A."/>
            <person name="Saif S."/>
            <person name="Shea T."/>
            <person name="Shenoy N."/>
            <person name="Sisk P."/>
            <person name="Stolte C."/>
            <person name="Sykes S."/>
            <person name="White J."/>
            <person name="Yandava C."/>
            <person name="Burger G."/>
            <person name="Gray M.W."/>
            <person name="Holland P.W.H."/>
            <person name="King N."/>
            <person name="Lang F.B.F."/>
            <person name="Roger A.J."/>
            <person name="Ruiz-Trillo I."/>
            <person name="Haas B."/>
            <person name="Nusbaum C."/>
            <person name="Birren B."/>
        </authorList>
    </citation>
    <scope>NUCLEOTIDE SEQUENCE [LARGE SCALE GENOMIC DNA]</scope>
    <source>
        <strain evidence="2 3">JP610</strain>
    </source>
</reference>
<dbReference type="Gene3D" id="2.60.40.10">
    <property type="entry name" value="Immunoglobulins"/>
    <property type="match status" value="1"/>
</dbReference>
<dbReference type="RefSeq" id="XP_014144360.1">
    <property type="nucleotide sequence ID" value="XM_014288885.1"/>
</dbReference>
<protein>
    <submittedName>
        <fullName evidence="2">Uncharacterized protein</fullName>
    </submittedName>
</protein>
<dbReference type="EMBL" id="KQ251126">
    <property type="protein sequence ID" value="KNC70458.1"/>
    <property type="molecule type" value="Genomic_DNA"/>
</dbReference>
<feature type="non-terminal residue" evidence="2">
    <location>
        <position position="74"/>
    </location>
</feature>
<organism evidence="2 3">
    <name type="scientific">Sphaeroforma arctica JP610</name>
    <dbReference type="NCBI Taxonomy" id="667725"/>
    <lineage>
        <taxon>Eukaryota</taxon>
        <taxon>Ichthyosporea</taxon>
        <taxon>Ichthyophonida</taxon>
        <taxon>Sphaeroforma</taxon>
    </lineage>
</organism>
<proteinExistence type="predicted"/>
<dbReference type="InterPro" id="IPR013783">
    <property type="entry name" value="Ig-like_fold"/>
</dbReference>
<evidence type="ECO:0000313" key="2">
    <source>
        <dbReference type="EMBL" id="KNC70458.1"/>
    </source>
</evidence>
<sequence>MLIRLNGVEYSVYNVTDKYEQLRAMQQAAYAQMDERVSTSDLSTDDSSGTQHSKFGDDDAQAKLDRAAEEFVAG</sequence>
<dbReference type="AlphaFoldDB" id="A0A0L0F2Q9"/>
<gene>
    <name evidence="2" type="ORF">SARC_17014</name>
</gene>
<dbReference type="Proteomes" id="UP000054560">
    <property type="component" value="Unassembled WGS sequence"/>
</dbReference>
<dbReference type="GeneID" id="25917518"/>
<feature type="compositionally biased region" description="Low complexity" evidence="1">
    <location>
        <begin position="39"/>
        <end position="50"/>
    </location>
</feature>
<evidence type="ECO:0000256" key="1">
    <source>
        <dbReference type="SAM" id="MobiDB-lite"/>
    </source>
</evidence>
<feature type="region of interest" description="Disordered" evidence="1">
    <location>
        <begin position="33"/>
        <end position="60"/>
    </location>
</feature>
<keyword evidence="3" id="KW-1185">Reference proteome</keyword>
<name>A0A0L0F2Q9_9EUKA</name>
<evidence type="ECO:0000313" key="3">
    <source>
        <dbReference type="Proteomes" id="UP000054560"/>
    </source>
</evidence>